<feature type="transmembrane region" description="Helical" evidence="9">
    <location>
        <begin position="290"/>
        <end position="313"/>
    </location>
</feature>
<keyword evidence="4 9" id="KW-0812">Transmembrane</keyword>
<evidence type="ECO:0000256" key="4">
    <source>
        <dbReference type="ARBA" id="ARBA00022692"/>
    </source>
</evidence>
<gene>
    <name evidence="10" type="ORF">VNO78_23411</name>
</gene>
<dbReference type="FunFam" id="1.20.1250.20:FF:000213">
    <property type="entry name" value="Probable anion transporter 6, chloroplastic"/>
    <property type="match status" value="1"/>
</dbReference>
<feature type="transmembrane region" description="Helical" evidence="9">
    <location>
        <begin position="168"/>
        <end position="189"/>
    </location>
</feature>
<evidence type="ECO:0000313" key="11">
    <source>
        <dbReference type="Proteomes" id="UP001386955"/>
    </source>
</evidence>
<comment type="similarity">
    <text evidence="8">Belongs to the major facilitator superfamily. Sodium/anion cotransporter (TC 2.A.1.14) family.</text>
</comment>
<dbReference type="Gene3D" id="1.20.1250.20">
    <property type="entry name" value="MFS general substrate transporter like domains"/>
    <property type="match status" value="1"/>
</dbReference>
<keyword evidence="5" id="KW-0809">Transit peptide</keyword>
<sequence>MLLLLPHHRCLNHHCSSSFLLSELPRNSKQGTKKNVTGKMRKGNRVRDLKILGKGKREFSGCMRPNVGVQNTDPIRGHDSQFSNVILNFNSPTAQDTLTPSWKTSLEHLKGSLKEVPWKAFFQNRSVWAMIYGSFCISWGNYNFGAWLPTYFSKELHLNLTEAAWVSILPPLAAIFFTLVAAQLADSLISRGVEITLVRKITQSIAFVAPAICLTLTVLDIAPSPWLVVGILTGGLSLTSFSFSGLYCTHQDISPEYASILVGITNTVGAIPGIVGVALTGFLLDATQSWSISLFLPAIFFYVTGTIVWLIFANNKPQSFSEKN</sequence>
<evidence type="ECO:0000256" key="8">
    <source>
        <dbReference type="ARBA" id="ARBA00024362"/>
    </source>
</evidence>
<keyword evidence="11" id="KW-1185">Reference proteome</keyword>
<feature type="transmembrane region" description="Helical" evidence="9">
    <location>
        <begin position="225"/>
        <end position="248"/>
    </location>
</feature>
<evidence type="ECO:0000313" key="10">
    <source>
        <dbReference type="EMBL" id="KAK7388590.1"/>
    </source>
</evidence>
<keyword evidence="3" id="KW-0934">Plastid</keyword>
<reference evidence="10 11" key="1">
    <citation type="submission" date="2024-01" db="EMBL/GenBank/DDBJ databases">
        <title>The genomes of 5 underutilized Papilionoideae crops provide insights into root nodulation and disease resistanc.</title>
        <authorList>
            <person name="Jiang F."/>
        </authorList>
    </citation>
    <scope>NUCLEOTIDE SEQUENCE [LARGE SCALE GENOMIC DNA]</scope>
    <source>
        <strain evidence="10">DUOXIRENSHENG_FW03</strain>
        <tissue evidence="10">Leaves</tissue>
    </source>
</reference>
<evidence type="ECO:0000256" key="6">
    <source>
        <dbReference type="ARBA" id="ARBA00022989"/>
    </source>
</evidence>
<feature type="transmembrane region" description="Helical" evidence="9">
    <location>
        <begin position="260"/>
        <end position="284"/>
    </location>
</feature>
<comment type="caution">
    <text evidence="10">The sequence shown here is derived from an EMBL/GenBank/DDBJ whole genome shotgun (WGS) entry which is preliminary data.</text>
</comment>
<evidence type="ECO:0000256" key="7">
    <source>
        <dbReference type="ARBA" id="ARBA00023136"/>
    </source>
</evidence>
<dbReference type="Proteomes" id="UP001386955">
    <property type="component" value="Unassembled WGS sequence"/>
</dbReference>
<keyword evidence="2" id="KW-0150">Chloroplast</keyword>
<dbReference type="PANTHER" id="PTHR11662:SF243">
    <property type="entry name" value="ANION TRANSPORTER 6, CHLOROPLASTIC-RELATED"/>
    <property type="match status" value="1"/>
</dbReference>
<dbReference type="AlphaFoldDB" id="A0AAN9XDS3"/>
<keyword evidence="6 9" id="KW-1133">Transmembrane helix</keyword>
<dbReference type="InterPro" id="IPR050382">
    <property type="entry name" value="MFS_Na/Anion_cotransporter"/>
</dbReference>
<evidence type="ECO:0000256" key="9">
    <source>
        <dbReference type="SAM" id="Phobius"/>
    </source>
</evidence>
<dbReference type="EMBL" id="JAYMYS010000006">
    <property type="protein sequence ID" value="KAK7388590.1"/>
    <property type="molecule type" value="Genomic_DNA"/>
</dbReference>
<proteinExistence type="inferred from homology"/>
<dbReference type="GO" id="GO:0022857">
    <property type="term" value="F:transmembrane transporter activity"/>
    <property type="evidence" value="ECO:0007669"/>
    <property type="project" value="InterPro"/>
</dbReference>
<keyword evidence="7 9" id="KW-0472">Membrane</keyword>
<dbReference type="InterPro" id="IPR036259">
    <property type="entry name" value="MFS_trans_sf"/>
</dbReference>
<dbReference type="PANTHER" id="PTHR11662">
    <property type="entry name" value="SOLUTE CARRIER FAMILY 17"/>
    <property type="match status" value="1"/>
</dbReference>
<evidence type="ECO:0000256" key="5">
    <source>
        <dbReference type="ARBA" id="ARBA00022946"/>
    </source>
</evidence>
<evidence type="ECO:0000256" key="2">
    <source>
        <dbReference type="ARBA" id="ARBA00022528"/>
    </source>
</evidence>
<organism evidence="10 11">
    <name type="scientific">Psophocarpus tetragonolobus</name>
    <name type="common">Winged bean</name>
    <name type="synonym">Dolichos tetragonolobus</name>
    <dbReference type="NCBI Taxonomy" id="3891"/>
    <lineage>
        <taxon>Eukaryota</taxon>
        <taxon>Viridiplantae</taxon>
        <taxon>Streptophyta</taxon>
        <taxon>Embryophyta</taxon>
        <taxon>Tracheophyta</taxon>
        <taxon>Spermatophyta</taxon>
        <taxon>Magnoliopsida</taxon>
        <taxon>eudicotyledons</taxon>
        <taxon>Gunneridae</taxon>
        <taxon>Pentapetalae</taxon>
        <taxon>rosids</taxon>
        <taxon>fabids</taxon>
        <taxon>Fabales</taxon>
        <taxon>Fabaceae</taxon>
        <taxon>Papilionoideae</taxon>
        <taxon>50 kb inversion clade</taxon>
        <taxon>NPAAA clade</taxon>
        <taxon>indigoferoid/millettioid clade</taxon>
        <taxon>Phaseoleae</taxon>
        <taxon>Psophocarpus</taxon>
    </lineage>
</organism>
<dbReference type="Pfam" id="PF07690">
    <property type="entry name" value="MFS_1"/>
    <property type="match status" value="1"/>
</dbReference>
<accession>A0AAN9XDS3</accession>
<dbReference type="GO" id="GO:0031969">
    <property type="term" value="C:chloroplast membrane"/>
    <property type="evidence" value="ECO:0007669"/>
    <property type="project" value="UniProtKB-SubCell"/>
</dbReference>
<evidence type="ECO:0000256" key="3">
    <source>
        <dbReference type="ARBA" id="ARBA00022640"/>
    </source>
</evidence>
<feature type="transmembrane region" description="Helical" evidence="9">
    <location>
        <begin position="201"/>
        <end position="219"/>
    </location>
</feature>
<dbReference type="SUPFAM" id="SSF103473">
    <property type="entry name" value="MFS general substrate transporter"/>
    <property type="match status" value="1"/>
</dbReference>
<name>A0AAN9XDS3_PSOTE</name>
<evidence type="ECO:0000256" key="1">
    <source>
        <dbReference type="ARBA" id="ARBA00004508"/>
    </source>
</evidence>
<protein>
    <submittedName>
        <fullName evidence="10">Uncharacterized protein</fullName>
    </submittedName>
</protein>
<feature type="transmembrane region" description="Helical" evidence="9">
    <location>
        <begin position="127"/>
        <end position="148"/>
    </location>
</feature>
<dbReference type="InterPro" id="IPR011701">
    <property type="entry name" value="MFS"/>
</dbReference>
<comment type="subcellular location">
    <subcellularLocation>
        <location evidence="1">Plastid</location>
        <location evidence="1">Chloroplast membrane</location>
        <topology evidence="1">Multi-pass membrane protein</topology>
    </subcellularLocation>
</comment>